<accession>A0ABV0UXV4</accession>
<evidence type="ECO:0000313" key="3">
    <source>
        <dbReference type="Proteomes" id="UP001482620"/>
    </source>
</evidence>
<evidence type="ECO:0000256" key="1">
    <source>
        <dbReference type="SAM" id="MobiDB-lite"/>
    </source>
</evidence>
<dbReference type="EMBL" id="JAHRIQ010087834">
    <property type="protein sequence ID" value="MEQ2250005.1"/>
    <property type="molecule type" value="Genomic_DNA"/>
</dbReference>
<reference evidence="2 3" key="1">
    <citation type="submission" date="2021-06" db="EMBL/GenBank/DDBJ databases">
        <authorList>
            <person name="Palmer J.M."/>
        </authorList>
    </citation>
    <scope>NUCLEOTIDE SEQUENCE [LARGE SCALE GENOMIC DNA]</scope>
    <source>
        <strain evidence="3">if_2019</strain>
        <tissue evidence="2">Muscle</tissue>
    </source>
</reference>
<comment type="caution">
    <text evidence="2">The sequence shown here is derived from an EMBL/GenBank/DDBJ whole genome shotgun (WGS) entry which is preliminary data.</text>
</comment>
<gene>
    <name evidence="2" type="ORF">ILYODFUR_035412</name>
</gene>
<organism evidence="2 3">
    <name type="scientific">Ilyodon furcidens</name>
    <name type="common">goldbreast splitfin</name>
    <dbReference type="NCBI Taxonomy" id="33524"/>
    <lineage>
        <taxon>Eukaryota</taxon>
        <taxon>Metazoa</taxon>
        <taxon>Chordata</taxon>
        <taxon>Craniata</taxon>
        <taxon>Vertebrata</taxon>
        <taxon>Euteleostomi</taxon>
        <taxon>Actinopterygii</taxon>
        <taxon>Neopterygii</taxon>
        <taxon>Teleostei</taxon>
        <taxon>Neoteleostei</taxon>
        <taxon>Acanthomorphata</taxon>
        <taxon>Ovalentaria</taxon>
        <taxon>Atherinomorphae</taxon>
        <taxon>Cyprinodontiformes</taxon>
        <taxon>Goodeidae</taxon>
        <taxon>Ilyodon</taxon>
    </lineage>
</organism>
<sequence>MWTSKIGYFFIELRFIYSPKTDGQAFSSGDIAPVVGVPGGRFVTQGGTADLRTGSWIDGSTAEIDRHPDAAPGVGGGNHQTIPVPEESGEPRDVDVGGVFQLSTGKTP</sequence>
<dbReference type="Proteomes" id="UP001482620">
    <property type="component" value="Unassembled WGS sequence"/>
</dbReference>
<proteinExistence type="predicted"/>
<evidence type="ECO:0000313" key="2">
    <source>
        <dbReference type="EMBL" id="MEQ2250005.1"/>
    </source>
</evidence>
<protein>
    <submittedName>
        <fullName evidence="2">Uncharacterized protein</fullName>
    </submittedName>
</protein>
<name>A0ABV0UXV4_9TELE</name>
<keyword evidence="3" id="KW-1185">Reference proteome</keyword>
<feature type="region of interest" description="Disordered" evidence="1">
    <location>
        <begin position="68"/>
        <end position="108"/>
    </location>
</feature>